<dbReference type="EMBL" id="KN847494">
    <property type="protein sequence ID" value="KIW17734.1"/>
    <property type="molecule type" value="Genomic_DNA"/>
</dbReference>
<dbReference type="GO" id="GO:0008195">
    <property type="term" value="F:phosphatidate phosphatase activity"/>
    <property type="evidence" value="ECO:0007669"/>
    <property type="project" value="TreeGrafter"/>
</dbReference>
<reference evidence="9 10" key="1">
    <citation type="submission" date="2015-01" db="EMBL/GenBank/DDBJ databases">
        <title>The Genome Sequence of Exophiala spinifera CBS89968.</title>
        <authorList>
            <consortium name="The Broad Institute Genomics Platform"/>
            <person name="Cuomo C."/>
            <person name="de Hoog S."/>
            <person name="Gorbushina A."/>
            <person name="Stielow B."/>
            <person name="Teixiera M."/>
            <person name="Abouelleil A."/>
            <person name="Chapman S.B."/>
            <person name="Priest M."/>
            <person name="Young S.K."/>
            <person name="Wortman J."/>
            <person name="Nusbaum C."/>
            <person name="Birren B."/>
        </authorList>
    </citation>
    <scope>NUCLEOTIDE SEQUENCE [LARGE SCALE GENOMIC DNA]</scope>
    <source>
        <strain evidence="9 10">CBS 89968</strain>
    </source>
</reference>
<dbReference type="PANTHER" id="PTHR10165">
    <property type="entry name" value="LIPID PHOSPHATE PHOSPHATASE"/>
    <property type="match status" value="1"/>
</dbReference>
<dbReference type="VEuPathDB" id="FungiDB:PV08_04929"/>
<dbReference type="Pfam" id="PF01569">
    <property type="entry name" value="PAP2"/>
    <property type="match status" value="1"/>
</dbReference>
<dbReference type="Gene3D" id="1.20.144.10">
    <property type="entry name" value="Phosphatidic acid phosphatase type 2/haloperoxidase"/>
    <property type="match status" value="1"/>
</dbReference>
<evidence type="ECO:0000259" key="8">
    <source>
        <dbReference type="SMART" id="SM00014"/>
    </source>
</evidence>
<dbReference type="GeneID" id="27332012"/>
<dbReference type="AlphaFoldDB" id="A0A0D2C248"/>
<dbReference type="InterPro" id="IPR043216">
    <property type="entry name" value="PAP-like"/>
</dbReference>
<feature type="transmembrane region" description="Helical" evidence="7">
    <location>
        <begin position="71"/>
        <end position="92"/>
    </location>
</feature>
<dbReference type="GO" id="GO:0046839">
    <property type="term" value="P:phospholipid dephosphorylation"/>
    <property type="evidence" value="ECO:0007669"/>
    <property type="project" value="TreeGrafter"/>
</dbReference>
<sequence>MDRLKRQLNGPSSRRVPLRAFISYALDYLIIIVLAIIYGALDKLVTPFAQHFSLNNISIQYPYAVKERVPIAWALVISGLFPAVVIAVYTLCVDGWFSHQRRTTHTRSKYSFADRLWELNCGWLGLLLAQGAAFVITGSLKNLCGKPRPDLVDRCQPRAGSADGVPYGLVTRAICTQTDSAIMQDGFRSFPSGHSSSSFAGLFYLSLYLAAKLHVLDQKGEVWRTVIVLIPTLAASCVAMSRIMDARHHPFDVLFGSALGILCAWASYRQYFPPVSHSWEKGRAYPMRTWGTPVRRPVLGKVLVDSETLEVLDDRVPPSGVDYDGVDTSSAHELKPQTLGSRLATTSSHQQQHRLQQSNFGTSSSPATDVETGYAGPAQPPFGSQSSGNAFRNQIAQNQRMRAGYGDASPEREAAAAAAAGGSDDEDDLASRRPLQGPALRY</sequence>
<dbReference type="CDD" id="cd03390">
    <property type="entry name" value="PAP2_containing_1_like"/>
    <property type="match status" value="1"/>
</dbReference>
<dbReference type="SMART" id="SM00014">
    <property type="entry name" value="acidPPc"/>
    <property type="match status" value="1"/>
</dbReference>
<feature type="compositionally biased region" description="Low complexity" evidence="6">
    <location>
        <begin position="347"/>
        <end position="358"/>
    </location>
</feature>
<evidence type="ECO:0000256" key="6">
    <source>
        <dbReference type="SAM" id="MobiDB-lite"/>
    </source>
</evidence>
<organism evidence="9 10">
    <name type="scientific">Exophiala spinifera</name>
    <dbReference type="NCBI Taxonomy" id="91928"/>
    <lineage>
        <taxon>Eukaryota</taxon>
        <taxon>Fungi</taxon>
        <taxon>Dikarya</taxon>
        <taxon>Ascomycota</taxon>
        <taxon>Pezizomycotina</taxon>
        <taxon>Eurotiomycetes</taxon>
        <taxon>Chaetothyriomycetidae</taxon>
        <taxon>Chaetothyriales</taxon>
        <taxon>Herpotrichiellaceae</taxon>
        <taxon>Exophiala</taxon>
    </lineage>
</organism>
<dbReference type="GO" id="GO:0006644">
    <property type="term" value="P:phospholipid metabolic process"/>
    <property type="evidence" value="ECO:0007669"/>
    <property type="project" value="InterPro"/>
</dbReference>
<evidence type="ECO:0000256" key="3">
    <source>
        <dbReference type="ARBA" id="ARBA00022692"/>
    </source>
</evidence>
<feature type="compositionally biased region" description="Polar residues" evidence="6">
    <location>
        <begin position="382"/>
        <end position="400"/>
    </location>
</feature>
<accession>A0A0D2C248</accession>
<dbReference type="InterPro" id="IPR000326">
    <property type="entry name" value="PAP2/HPO"/>
</dbReference>
<evidence type="ECO:0000256" key="2">
    <source>
        <dbReference type="ARBA" id="ARBA00008816"/>
    </source>
</evidence>
<dbReference type="OrthoDB" id="8907274at2759"/>
<dbReference type="RefSeq" id="XP_016237950.1">
    <property type="nucleotide sequence ID" value="XM_016379273.1"/>
</dbReference>
<feature type="domain" description="Phosphatidic acid phosphatase type 2/haloperoxidase" evidence="8">
    <location>
        <begin position="123"/>
        <end position="268"/>
    </location>
</feature>
<protein>
    <recommendedName>
        <fullName evidence="8">Phosphatidic acid phosphatase type 2/haloperoxidase domain-containing protein</fullName>
    </recommendedName>
</protein>
<dbReference type="PANTHER" id="PTHR10165:SF158">
    <property type="entry name" value="PAP2 DOMAIN PROTEIN (AFU_ORTHOLOGUE AFUA_4G08970)"/>
    <property type="match status" value="1"/>
</dbReference>
<feature type="transmembrane region" description="Helical" evidence="7">
    <location>
        <begin position="21"/>
        <end position="41"/>
    </location>
</feature>
<evidence type="ECO:0000256" key="1">
    <source>
        <dbReference type="ARBA" id="ARBA00004141"/>
    </source>
</evidence>
<feature type="region of interest" description="Disordered" evidence="6">
    <location>
        <begin position="314"/>
        <end position="442"/>
    </location>
</feature>
<evidence type="ECO:0000256" key="5">
    <source>
        <dbReference type="ARBA" id="ARBA00023136"/>
    </source>
</evidence>
<keyword evidence="5 7" id="KW-0472">Membrane</keyword>
<evidence type="ECO:0000313" key="9">
    <source>
        <dbReference type="EMBL" id="KIW17734.1"/>
    </source>
</evidence>
<comment type="subcellular location">
    <subcellularLocation>
        <location evidence="1">Membrane</location>
        <topology evidence="1">Multi-pass membrane protein</topology>
    </subcellularLocation>
</comment>
<gene>
    <name evidence="9" type="ORF">PV08_04929</name>
</gene>
<dbReference type="HOGENOM" id="CLU_021458_9_0_1"/>
<evidence type="ECO:0000313" key="10">
    <source>
        <dbReference type="Proteomes" id="UP000053328"/>
    </source>
</evidence>
<keyword evidence="10" id="KW-1185">Reference proteome</keyword>
<dbReference type="SUPFAM" id="SSF48317">
    <property type="entry name" value="Acid phosphatase/Vanadium-dependent haloperoxidase"/>
    <property type="match status" value="1"/>
</dbReference>
<dbReference type="Proteomes" id="UP000053328">
    <property type="component" value="Unassembled WGS sequence"/>
</dbReference>
<dbReference type="InterPro" id="IPR036938">
    <property type="entry name" value="PAP2/HPO_sf"/>
</dbReference>
<keyword evidence="3 7" id="KW-0812">Transmembrane</keyword>
<comment type="similarity">
    <text evidence="2">Belongs to the PA-phosphatase related phosphoesterase family.</text>
</comment>
<evidence type="ECO:0000256" key="7">
    <source>
        <dbReference type="SAM" id="Phobius"/>
    </source>
</evidence>
<proteinExistence type="inferred from homology"/>
<name>A0A0D2C248_9EURO</name>
<dbReference type="GO" id="GO:0016020">
    <property type="term" value="C:membrane"/>
    <property type="evidence" value="ECO:0007669"/>
    <property type="project" value="UniProtKB-SubCell"/>
</dbReference>
<keyword evidence="4 7" id="KW-1133">Transmembrane helix</keyword>
<evidence type="ECO:0000256" key="4">
    <source>
        <dbReference type="ARBA" id="ARBA00022989"/>
    </source>
</evidence>
<dbReference type="STRING" id="91928.A0A0D2C248"/>